<comment type="subcellular location">
    <subcellularLocation>
        <location evidence="1">Nucleus</location>
    </subcellularLocation>
</comment>
<feature type="domain" description="Mediator complex subunit 15 KIX" evidence="4">
    <location>
        <begin position="33"/>
        <end position="111"/>
    </location>
</feature>
<feature type="region of interest" description="Disordered" evidence="3">
    <location>
        <begin position="231"/>
        <end position="252"/>
    </location>
</feature>
<gene>
    <name evidence="5" type="ORF">BUALT_Bualt19G0081300</name>
</gene>
<evidence type="ECO:0000256" key="3">
    <source>
        <dbReference type="SAM" id="MobiDB-lite"/>
    </source>
</evidence>
<dbReference type="PANTHER" id="PTHR33137:SF4">
    <property type="entry name" value="MEDIATOR OF RNA POLYMERASE II TRANSCRIPTION SUBUNIT 15A-RELATED"/>
    <property type="match status" value="1"/>
</dbReference>
<proteinExistence type="predicted"/>
<protein>
    <recommendedName>
        <fullName evidence="4">Mediator complex subunit 15 KIX domain-containing protein</fullName>
    </recommendedName>
</protein>
<evidence type="ECO:0000313" key="6">
    <source>
        <dbReference type="Proteomes" id="UP000826271"/>
    </source>
</evidence>
<name>A0AAV6WAI9_9LAMI</name>
<keyword evidence="6" id="KW-1185">Reference proteome</keyword>
<dbReference type="EMBL" id="WHWC01000019">
    <property type="protein sequence ID" value="KAG8364005.1"/>
    <property type="molecule type" value="Genomic_DNA"/>
</dbReference>
<feature type="compositionally biased region" description="Polar residues" evidence="3">
    <location>
        <begin position="231"/>
        <end position="244"/>
    </location>
</feature>
<evidence type="ECO:0000256" key="1">
    <source>
        <dbReference type="ARBA" id="ARBA00004123"/>
    </source>
</evidence>
<dbReference type="PANTHER" id="PTHR33137">
    <property type="entry name" value="MEDIATOR OF RNA POLYMERASE II TRANSCRIPTION SUBUNIT 15A-RELATED"/>
    <property type="match status" value="1"/>
</dbReference>
<feature type="compositionally biased region" description="Low complexity" evidence="3">
    <location>
        <begin position="351"/>
        <end position="365"/>
    </location>
</feature>
<feature type="region of interest" description="Disordered" evidence="3">
    <location>
        <begin position="348"/>
        <end position="374"/>
    </location>
</feature>
<dbReference type="SUPFAM" id="SSF47040">
    <property type="entry name" value="Kix domain of CBP (creb binding protein)"/>
    <property type="match status" value="2"/>
</dbReference>
<feature type="domain" description="Mediator complex subunit 15 KIX" evidence="4">
    <location>
        <begin position="273"/>
        <end position="352"/>
    </location>
</feature>
<feature type="domain" description="Mediator complex subunit 15 KIX" evidence="4">
    <location>
        <begin position="153"/>
        <end position="231"/>
    </location>
</feature>
<evidence type="ECO:0000256" key="2">
    <source>
        <dbReference type="ARBA" id="ARBA00023242"/>
    </source>
</evidence>
<evidence type="ECO:0000313" key="5">
    <source>
        <dbReference type="EMBL" id="KAG8364005.1"/>
    </source>
</evidence>
<dbReference type="Proteomes" id="UP000826271">
    <property type="component" value="Unassembled WGS sequence"/>
</dbReference>
<dbReference type="InterPro" id="IPR044661">
    <property type="entry name" value="MED15a/b/c-like"/>
</dbReference>
<dbReference type="Pfam" id="PF16987">
    <property type="entry name" value="KIX_2"/>
    <property type="match status" value="3"/>
</dbReference>
<dbReference type="GO" id="GO:0003713">
    <property type="term" value="F:transcription coactivator activity"/>
    <property type="evidence" value="ECO:0007669"/>
    <property type="project" value="InterPro"/>
</dbReference>
<dbReference type="Gene3D" id="1.10.246.20">
    <property type="entry name" value="Coactivator CBP, KIX domain"/>
    <property type="match status" value="3"/>
</dbReference>
<organism evidence="5 6">
    <name type="scientific">Buddleja alternifolia</name>
    <dbReference type="NCBI Taxonomy" id="168488"/>
    <lineage>
        <taxon>Eukaryota</taxon>
        <taxon>Viridiplantae</taxon>
        <taxon>Streptophyta</taxon>
        <taxon>Embryophyta</taxon>
        <taxon>Tracheophyta</taxon>
        <taxon>Spermatophyta</taxon>
        <taxon>Magnoliopsida</taxon>
        <taxon>eudicotyledons</taxon>
        <taxon>Gunneridae</taxon>
        <taxon>Pentapetalae</taxon>
        <taxon>asterids</taxon>
        <taxon>lamiids</taxon>
        <taxon>Lamiales</taxon>
        <taxon>Scrophulariaceae</taxon>
        <taxon>Buddlejeae</taxon>
        <taxon>Buddleja</taxon>
    </lineage>
</organism>
<evidence type="ECO:0000259" key="4">
    <source>
        <dbReference type="Pfam" id="PF16987"/>
    </source>
</evidence>
<dbReference type="FunFam" id="1.10.246.20:FF:000003">
    <property type="entry name" value="Mediator of RNA polymerase II transcription subunit 15a"/>
    <property type="match status" value="3"/>
</dbReference>
<dbReference type="GO" id="GO:0031490">
    <property type="term" value="F:chromatin DNA binding"/>
    <property type="evidence" value="ECO:0007669"/>
    <property type="project" value="InterPro"/>
</dbReference>
<comment type="caution">
    <text evidence="5">The sequence shown here is derived from an EMBL/GenBank/DDBJ whole genome shotgun (WGS) entry which is preliminary data.</text>
</comment>
<dbReference type="AlphaFoldDB" id="A0AAV6WAI9"/>
<keyword evidence="2" id="KW-0539">Nucleus</keyword>
<reference evidence="5" key="1">
    <citation type="submission" date="2019-10" db="EMBL/GenBank/DDBJ databases">
        <authorList>
            <person name="Zhang R."/>
            <person name="Pan Y."/>
            <person name="Wang J."/>
            <person name="Ma R."/>
            <person name="Yu S."/>
        </authorList>
    </citation>
    <scope>NUCLEOTIDE SEQUENCE</scope>
    <source>
        <strain evidence="5">LA-IB0</strain>
        <tissue evidence="5">Leaf</tissue>
    </source>
</reference>
<sequence length="390" mass="43415">MDSNNWRAAQGQVQIPGQVIGGEAVAAVGMEGGDWRTQLQPDFRQWILNKITETLKRHIPFAGEEGLQELKKIAVIFEERIYAAATSQLDYLRKISLKMIMIETKFQNPTANFLQSNPASNSENPQDPAQGQVQIPGQVIGGEAVAAVGMEGGDWRTQLQPDFRQWILNKITETLKRHIPFAGEEGLQELKKIAVIFEERIYAAATSQLDYLRKISLKMIMIETKSQNPTANFLQSNPASNSGNPPDPAQGQVQIPRQVIGGEAVVAVGMEGGDWRAQLLPDSRQRIVNKITETLKRHIPFDGEEGLQELKKIAVRFEERIYAAATSQVDYLRKISLKMFTMEMKSQNPTANSLQSSAASNSENSQDPVKDNPCFSRYATLTRQGGDLDF</sequence>
<accession>A0AAV6WAI9</accession>
<dbReference type="InterPro" id="IPR036529">
    <property type="entry name" value="KIX_dom_sf"/>
</dbReference>
<dbReference type="InterPro" id="IPR036546">
    <property type="entry name" value="MED15_KIX"/>
</dbReference>
<dbReference type="GO" id="GO:0005634">
    <property type="term" value="C:nucleus"/>
    <property type="evidence" value="ECO:0007669"/>
    <property type="project" value="UniProtKB-SubCell"/>
</dbReference>